<evidence type="ECO:0000256" key="8">
    <source>
        <dbReference type="ARBA" id="ARBA00023026"/>
    </source>
</evidence>
<proteinExistence type="inferred from homology"/>
<name>A0AA40EL60_9PEZI</name>
<keyword evidence="8" id="KW-0843">Virulence</keyword>
<dbReference type="PROSITE" id="PS00931">
    <property type="entry name" value="CUTINASE_2"/>
    <property type="match status" value="1"/>
</dbReference>
<evidence type="ECO:0000256" key="4">
    <source>
        <dbReference type="ARBA" id="ARBA00022487"/>
    </source>
</evidence>
<evidence type="ECO:0000256" key="5">
    <source>
        <dbReference type="ARBA" id="ARBA00022525"/>
    </source>
</evidence>
<comment type="similarity">
    <text evidence="2 13">Belongs to the cutinase family.</text>
</comment>
<evidence type="ECO:0000256" key="2">
    <source>
        <dbReference type="ARBA" id="ARBA00007534"/>
    </source>
</evidence>
<evidence type="ECO:0000256" key="13">
    <source>
        <dbReference type="RuleBase" id="RU361263"/>
    </source>
</evidence>
<keyword evidence="6 13" id="KW-0732">Signal</keyword>
<dbReference type="EC" id="3.1.1.74" evidence="3 13"/>
<feature type="chain" id="PRO_5041488471" description="Cutinase" evidence="13">
    <location>
        <begin position="17"/>
        <end position="238"/>
    </location>
</feature>
<evidence type="ECO:0000256" key="10">
    <source>
        <dbReference type="ARBA" id="ARBA00034045"/>
    </source>
</evidence>
<feature type="disulfide bond" evidence="12">
    <location>
        <begin position="59"/>
        <end position="137"/>
    </location>
</feature>
<evidence type="ECO:0000256" key="6">
    <source>
        <dbReference type="ARBA" id="ARBA00022729"/>
    </source>
</evidence>
<feature type="signal peptide" evidence="13">
    <location>
        <begin position="1"/>
        <end position="16"/>
    </location>
</feature>
<evidence type="ECO:0000313" key="14">
    <source>
        <dbReference type="EMBL" id="KAK0741372.1"/>
    </source>
</evidence>
<evidence type="ECO:0000256" key="11">
    <source>
        <dbReference type="PIRSR" id="PIRSR611150-1"/>
    </source>
</evidence>
<dbReference type="GO" id="GO:0005576">
    <property type="term" value="C:extracellular region"/>
    <property type="evidence" value="ECO:0007669"/>
    <property type="project" value="UniProtKB-SubCell"/>
</dbReference>
<feature type="active site" description="Proton donor/acceptor" evidence="11">
    <location>
        <position position="216"/>
    </location>
</feature>
<keyword evidence="5 13" id="KW-0964">Secreted</keyword>
<comment type="catalytic activity">
    <reaction evidence="10 13">
        <text>cutin + H2O = cutin monomers.</text>
        <dbReference type="EC" id="3.1.1.74"/>
    </reaction>
</comment>
<dbReference type="PANTHER" id="PTHR48250:SF3">
    <property type="entry name" value="CUTINASE 1-RELATED"/>
    <property type="match status" value="1"/>
</dbReference>
<evidence type="ECO:0000256" key="1">
    <source>
        <dbReference type="ARBA" id="ARBA00004613"/>
    </source>
</evidence>
<dbReference type="PANTHER" id="PTHR48250">
    <property type="entry name" value="CUTINASE 2-RELATED"/>
    <property type="match status" value="1"/>
</dbReference>
<comment type="subcellular location">
    <subcellularLocation>
        <location evidence="1 13">Secreted</location>
    </subcellularLocation>
</comment>
<comment type="function">
    <text evidence="13">Catalyzes the hydrolysis of complex carboxylic polyesters found in the cell wall of plants. Degrades cutin, a macromolecule that forms the structure of the plant cuticle.</text>
</comment>
<protein>
    <recommendedName>
        <fullName evidence="3 13">Cutinase</fullName>
        <ecNumber evidence="3 13">3.1.1.74</ecNumber>
    </recommendedName>
</protein>
<dbReference type="InterPro" id="IPR029058">
    <property type="entry name" value="AB_hydrolase_fold"/>
</dbReference>
<dbReference type="GO" id="GO:0016052">
    <property type="term" value="P:carbohydrate catabolic process"/>
    <property type="evidence" value="ECO:0007669"/>
    <property type="project" value="TreeGrafter"/>
</dbReference>
<dbReference type="SUPFAM" id="SSF53474">
    <property type="entry name" value="alpha/beta-Hydrolases"/>
    <property type="match status" value="1"/>
</dbReference>
<evidence type="ECO:0000256" key="7">
    <source>
        <dbReference type="ARBA" id="ARBA00022801"/>
    </source>
</evidence>
<dbReference type="InterPro" id="IPR000675">
    <property type="entry name" value="Cutinase/axe"/>
</dbReference>
<gene>
    <name evidence="14" type="ORF">B0T18DRAFT_440670</name>
</gene>
<keyword evidence="9 12" id="KW-1015">Disulfide bond</keyword>
<dbReference type="InterPro" id="IPR011150">
    <property type="entry name" value="Cutinase_monf"/>
</dbReference>
<dbReference type="Gene3D" id="3.40.50.1820">
    <property type="entry name" value="alpha/beta hydrolase"/>
    <property type="match status" value="1"/>
</dbReference>
<comment type="caution">
    <text evidence="14">The sequence shown here is derived from an EMBL/GenBank/DDBJ whole genome shotgun (WGS) entry which is preliminary data.</text>
</comment>
<dbReference type="PROSITE" id="PS00155">
    <property type="entry name" value="CUTINASE_1"/>
    <property type="match status" value="1"/>
</dbReference>
<dbReference type="GO" id="GO:0050525">
    <property type="term" value="F:cutinase activity"/>
    <property type="evidence" value="ECO:0007669"/>
    <property type="project" value="UniProtKB-UniRule"/>
</dbReference>
<evidence type="ECO:0000313" key="15">
    <source>
        <dbReference type="Proteomes" id="UP001172155"/>
    </source>
</evidence>
<dbReference type="Pfam" id="PF01083">
    <property type="entry name" value="Cutinase"/>
    <property type="match status" value="1"/>
</dbReference>
<dbReference type="Proteomes" id="UP001172155">
    <property type="component" value="Unassembled WGS sequence"/>
</dbReference>
<evidence type="ECO:0000256" key="12">
    <source>
        <dbReference type="PIRSR" id="PIRSR611150-2"/>
    </source>
</evidence>
<evidence type="ECO:0000256" key="9">
    <source>
        <dbReference type="ARBA" id="ARBA00023157"/>
    </source>
</evidence>
<dbReference type="EMBL" id="JAUKUD010000006">
    <property type="protein sequence ID" value="KAK0741372.1"/>
    <property type="molecule type" value="Genomic_DNA"/>
</dbReference>
<dbReference type="InterPro" id="IPR043579">
    <property type="entry name" value="CUTINASE_2"/>
</dbReference>
<feature type="active site" evidence="11">
    <location>
        <position position="203"/>
    </location>
</feature>
<dbReference type="PRINTS" id="PR00129">
    <property type="entry name" value="CUTINASE"/>
</dbReference>
<evidence type="ECO:0000256" key="3">
    <source>
        <dbReference type="ARBA" id="ARBA00013095"/>
    </source>
</evidence>
<sequence length="238" mass="25128">MKFFITFSLFGALVAALPALSPEHIEAIRSWDLVADSTRALETRQSSNVRNELQTGGTCPPVILIWARGSTEEGNMGTLGPALADALEANYGANKVWVQGVGGAYKADLLGNFLTDGTTVAAITEGKNLLKLANTKCPSSKVVMGGYSQGAALLAAAIRDSSAVIREQIKGVTLFGYTKNQQNKGLIPNYPASRLAVYCAVGDRICEGTLIVTPAHLEYIDEAQGPAPKFLIARIAAS</sequence>
<dbReference type="AlphaFoldDB" id="A0AA40EL60"/>
<dbReference type="FunFam" id="3.40.50.1820:FF:000235">
    <property type="entry name" value="Cutinase 1"/>
    <property type="match status" value="1"/>
</dbReference>
<keyword evidence="15" id="KW-1185">Reference proteome</keyword>
<dbReference type="InterPro" id="IPR043580">
    <property type="entry name" value="CUTINASE_1"/>
</dbReference>
<dbReference type="SMART" id="SM01110">
    <property type="entry name" value="Cutinase"/>
    <property type="match status" value="1"/>
</dbReference>
<reference evidence="14" key="1">
    <citation type="submission" date="2023-06" db="EMBL/GenBank/DDBJ databases">
        <title>Genome-scale phylogeny and comparative genomics of the fungal order Sordariales.</title>
        <authorList>
            <consortium name="Lawrence Berkeley National Laboratory"/>
            <person name="Hensen N."/>
            <person name="Bonometti L."/>
            <person name="Westerberg I."/>
            <person name="Brannstrom I.O."/>
            <person name="Guillou S."/>
            <person name="Cros-Aarteil S."/>
            <person name="Calhoun S."/>
            <person name="Haridas S."/>
            <person name="Kuo A."/>
            <person name="Mondo S."/>
            <person name="Pangilinan J."/>
            <person name="Riley R."/>
            <person name="LaButti K."/>
            <person name="Andreopoulos B."/>
            <person name="Lipzen A."/>
            <person name="Chen C."/>
            <person name="Yanf M."/>
            <person name="Daum C."/>
            <person name="Ng V."/>
            <person name="Clum A."/>
            <person name="Steindorff A."/>
            <person name="Ohm R."/>
            <person name="Martin F."/>
            <person name="Silar P."/>
            <person name="Natvig D."/>
            <person name="Lalanne C."/>
            <person name="Gautier V."/>
            <person name="Ament-velasquez S.L."/>
            <person name="Kruys A."/>
            <person name="Hutchinson M.I."/>
            <person name="Powell A.J."/>
            <person name="Barry K."/>
            <person name="Miller A.N."/>
            <person name="Grigoriev I.V."/>
            <person name="Debuchy R."/>
            <person name="Gladieux P."/>
            <person name="Thoren M.H."/>
            <person name="Johannesson H."/>
        </authorList>
    </citation>
    <scope>NUCLEOTIDE SEQUENCE</scope>
    <source>
        <strain evidence="14">SMH3187-1</strain>
    </source>
</reference>
<feature type="active site" description="Nucleophile" evidence="11">
    <location>
        <position position="148"/>
    </location>
</feature>
<organism evidence="14 15">
    <name type="scientific">Schizothecium vesticola</name>
    <dbReference type="NCBI Taxonomy" id="314040"/>
    <lineage>
        <taxon>Eukaryota</taxon>
        <taxon>Fungi</taxon>
        <taxon>Dikarya</taxon>
        <taxon>Ascomycota</taxon>
        <taxon>Pezizomycotina</taxon>
        <taxon>Sordariomycetes</taxon>
        <taxon>Sordariomycetidae</taxon>
        <taxon>Sordariales</taxon>
        <taxon>Schizotheciaceae</taxon>
        <taxon>Schizothecium</taxon>
    </lineage>
</organism>
<feature type="disulfide bond" evidence="12">
    <location>
        <begin position="199"/>
        <end position="206"/>
    </location>
</feature>
<keyword evidence="4 13" id="KW-0719">Serine esterase</keyword>
<keyword evidence="7 13" id="KW-0378">Hydrolase</keyword>
<accession>A0AA40EL60</accession>